<dbReference type="InterPro" id="IPR050083">
    <property type="entry name" value="HtpX_protease"/>
</dbReference>
<comment type="subcellular location">
    <subcellularLocation>
        <location evidence="1">Cell membrane</location>
        <topology evidence="1">Multi-pass membrane protein</topology>
    </subcellularLocation>
</comment>
<keyword evidence="3 11" id="KW-0645">Protease</keyword>
<protein>
    <submittedName>
        <fullName evidence="14">Heat shock protein HtpX</fullName>
    </submittedName>
    <submittedName>
        <fullName evidence="15">M48 family metalloprotease</fullName>
        <ecNumber evidence="15">3.4.24.-</ecNumber>
    </submittedName>
</protein>
<evidence type="ECO:0000256" key="11">
    <source>
        <dbReference type="RuleBase" id="RU003983"/>
    </source>
</evidence>
<evidence type="ECO:0000256" key="3">
    <source>
        <dbReference type="ARBA" id="ARBA00022670"/>
    </source>
</evidence>
<evidence type="ECO:0000256" key="1">
    <source>
        <dbReference type="ARBA" id="ARBA00004651"/>
    </source>
</evidence>
<reference evidence="15" key="2">
    <citation type="journal article" date="2016" name="Genome Announc.">
        <title>Draft Genome Sequences of Two Novel Amoeba-Resistant Intranuclear Bacteria, 'Candidatus Berkiella cookevillensis' and 'Candidatus Berkiella aquae'.</title>
        <authorList>
            <person name="Mehari Y.T."/>
            <person name="Arivett B.A."/>
            <person name="Farone A.L."/>
            <person name="Gunderson J.H."/>
            <person name="Farone M.B."/>
        </authorList>
    </citation>
    <scope>NUCLEOTIDE SEQUENCE</scope>
    <source>
        <strain evidence="15">HT99</strain>
    </source>
</reference>
<dbReference type="EC" id="3.4.24.-" evidence="15"/>
<dbReference type="PROSITE" id="PS51257">
    <property type="entry name" value="PROKAR_LIPOPROTEIN"/>
    <property type="match status" value="1"/>
</dbReference>
<dbReference type="PANTHER" id="PTHR43221:SF1">
    <property type="entry name" value="PROTEASE HTPX"/>
    <property type="match status" value="1"/>
</dbReference>
<keyword evidence="6 11" id="KW-0378">Hydrolase</keyword>
<dbReference type="Pfam" id="PF01435">
    <property type="entry name" value="Peptidase_M48"/>
    <property type="match status" value="1"/>
</dbReference>
<comment type="similarity">
    <text evidence="11">Belongs to the peptidase M48 family.</text>
</comment>
<evidence type="ECO:0000313" key="14">
    <source>
        <dbReference type="EMBL" id="KRG21689.1"/>
    </source>
</evidence>
<evidence type="ECO:0000259" key="13">
    <source>
        <dbReference type="Pfam" id="PF01435"/>
    </source>
</evidence>
<keyword evidence="4 12" id="KW-0812">Transmembrane</keyword>
<keyword evidence="7 11" id="KW-0862">Zinc</keyword>
<keyword evidence="8 12" id="KW-1133">Transmembrane helix</keyword>
<evidence type="ECO:0000256" key="8">
    <source>
        <dbReference type="ARBA" id="ARBA00022989"/>
    </source>
</evidence>
<evidence type="ECO:0000256" key="10">
    <source>
        <dbReference type="ARBA" id="ARBA00023136"/>
    </source>
</evidence>
<evidence type="ECO:0000256" key="7">
    <source>
        <dbReference type="ARBA" id="ARBA00022833"/>
    </source>
</evidence>
<evidence type="ECO:0000256" key="5">
    <source>
        <dbReference type="ARBA" id="ARBA00022723"/>
    </source>
</evidence>
<dbReference type="PANTHER" id="PTHR43221">
    <property type="entry name" value="PROTEASE HTPX"/>
    <property type="match status" value="1"/>
</dbReference>
<keyword evidence="5" id="KW-0479">Metal-binding</keyword>
<name>A0A0Q9YP37_9GAMM</name>
<dbReference type="InterPro" id="IPR001915">
    <property type="entry name" value="Peptidase_M48"/>
</dbReference>
<keyword evidence="10 12" id="KW-0472">Membrane</keyword>
<dbReference type="Gene3D" id="3.30.2010.10">
    <property type="entry name" value="Metalloproteases ('zincins'), catalytic domain"/>
    <property type="match status" value="1"/>
</dbReference>
<dbReference type="OrthoDB" id="15218at2"/>
<keyword evidence="16" id="KW-1185">Reference proteome</keyword>
<dbReference type="AlphaFoldDB" id="A0A0Q9YP37"/>
<dbReference type="Proteomes" id="UP000051497">
    <property type="component" value="Unassembled WGS sequence"/>
</dbReference>
<dbReference type="RefSeq" id="WP_075066062.1">
    <property type="nucleotide sequence ID" value="NZ_LKAJ02000001.1"/>
</dbReference>
<evidence type="ECO:0000256" key="6">
    <source>
        <dbReference type="ARBA" id="ARBA00022801"/>
    </source>
</evidence>
<evidence type="ECO:0000256" key="2">
    <source>
        <dbReference type="ARBA" id="ARBA00022475"/>
    </source>
</evidence>
<evidence type="ECO:0000256" key="9">
    <source>
        <dbReference type="ARBA" id="ARBA00023049"/>
    </source>
</evidence>
<feature type="domain" description="Peptidase M48" evidence="13">
    <location>
        <begin position="187"/>
        <end position="332"/>
    </location>
</feature>
<accession>A0A0Q9YP37</accession>
<comment type="caution">
    <text evidence="14">The sequence shown here is derived from an EMBL/GenBank/DDBJ whole genome shotgun (WGS) entry which is preliminary data.</text>
</comment>
<dbReference type="STRING" id="295108.HT99x_01442"/>
<feature type="transmembrane region" description="Helical" evidence="12">
    <location>
        <begin position="233"/>
        <end position="260"/>
    </location>
</feature>
<feature type="transmembrane region" description="Helical" evidence="12">
    <location>
        <begin position="59"/>
        <end position="84"/>
    </location>
</feature>
<dbReference type="EMBL" id="LKAJ01000004">
    <property type="protein sequence ID" value="KRG21689.1"/>
    <property type="molecule type" value="Genomic_DNA"/>
</dbReference>
<dbReference type="GO" id="GO:0006508">
    <property type="term" value="P:proteolysis"/>
    <property type="evidence" value="ECO:0007669"/>
    <property type="project" value="UniProtKB-KW"/>
</dbReference>
<dbReference type="GO" id="GO:0005886">
    <property type="term" value="C:plasma membrane"/>
    <property type="evidence" value="ECO:0007669"/>
    <property type="project" value="UniProtKB-SubCell"/>
</dbReference>
<organism evidence="14">
    <name type="scientific">Candidatus Berkiella aquae</name>
    <dbReference type="NCBI Taxonomy" id="295108"/>
    <lineage>
        <taxon>Bacteria</taxon>
        <taxon>Pseudomonadati</taxon>
        <taxon>Pseudomonadota</taxon>
        <taxon>Gammaproteobacteria</taxon>
        <taxon>Candidatus Berkiellales</taxon>
        <taxon>Candidatus Berkiellaceae</taxon>
        <taxon>Candidatus Berkiella</taxon>
    </lineage>
</organism>
<feature type="transmembrane region" description="Helical" evidence="12">
    <location>
        <begin position="12"/>
        <end position="39"/>
    </location>
</feature>
<gene>
    <name evidence="15" type="ORF">HT99x_009220</name>
    <name evidence="14" type="ORF">HT99x_01442</name>
</gene>
<dbReference type="GO" id="GO:0046872">
    <property type="term" value="F:metal ion binding"/>
    <property type="evidence" value="ECO:0007669"/>
    <property type="project" value="UniProtKB-KW"/>
</dbReference>
<reference evidence="15" key="3">
    <citation type="submission" date="2021-06" db="EMBL/GenBank/DDBJ databases">
        <title>Genomic Description and Analysis of Intracellular Bacteria, Candidatus Berkiella cookevillensis and Candidatus Berkiella aquae.</title>
        <authorList>
            <person name="Kidane D.T."/>
            <person name="Mehari Y.T."/>
            <person name="Rice F.C."/>
            <person name="Arivett B.A."/>
            <person name="Farone A.L."/>
            <person name="Berk S.G."/>
            <person name="Farone M.B."/>
        </authorList>
    </citation>
    <scope>NUCLEOTIDE SEQUENCE</scope>
    <source>
        <strain evidence="15">HT99</strain>
    </source>
</reference>
<keyword evidence="2" id="KW-1003">Cell membrane</keyword>
<dbReference type="EMBL" id="LKAJ02000001">
    <property type="protein sequence ID" value="MCS5711617.1"/>
    <property type="molecule type" value="Genomic_DNA"/>
</dbReference>
<comment type="cofactor">
    <cofactor evidence="11">
        <name>Zn(2+)</name>
        <dbReference type="ChEBI" id="CHEBI:29105"/>
    </cofactor>
    <text evidence="11">Binds 1 zinc ion per subunit.</text>
</comment>
<evidence type="ECO:0000256" key="4">
    <source>
        <dbReference type="ARBA" id="ARBA00022692"/>
    </source>
</evidence>
<keyword evidence="9 11" id="KW-0482">Metalloprotease</keyword>
<reference evidence="14" key="1">
    <citation type="submission" date="2015-09" db="EMBL/GenBank/DDBJ databases">
        <title>Draft Genome Sequences of Two Novel Amoeba-resistant Intranuclear Bacteria, Candidatus Berkiella cookevillensis and Candidatus Berkiella aquae.</title>
        <authorList>
            <person name="Mehari Y.T."/>
            <person name="Arivett B.A."/>
            <person name="Farone A.L."/>
            <person name="Gunderson J.H."/>
            <person name="Farone M.B."/>
        </authorList>
    </citation>
    <scope>NUCLEOTIDE SEQUENCE [LARGE SCALE GENOMIC DNA]</scope>
    <source>
        <strain evidence="14">HT99</strain>
    </source>
</reference>
<sequence length="344" mass="39097">MFSIQQKLSLQSYLLWGILAGTAFTACVWLGFAPLTAWLMAGSLGLVEMSPYFGYAKELIASFGAIAALLLTFNVAVVAFVWLANLFTIVSDKRPETITDEFSTYRALNRTEPKERWLLNTIKQLSNQTGITIGTIFYRDVFSLFKQPNKYRQNKHSNEQQEKLVKKLIDLKNFYPPSLSAGSTAERSFVFIDSSVFDANKKITRKEIVATLAHELGHIANKDSFKKGLHQSLYWIAIILGVCSLSLWGIGLALTAHLTWYRLQQTKELMADAYSAQLTDPKDLISFFKKSAILEKKLMEKLSINKTYVNAWERWCSTHPEDKTRIKVLEQIQQEKSSSAKLKK</sequence>
<dbReference type="GO" id="GO:0004222">
    <property type="term" value="F:metalloendopeptidase activity"/>
    <property type="evidence" value="ECO:0007669"/>
    <property type="project" value="InterPro"/>
</dbReference>
<evidence type="ECO:0000313" key="16">
    <source>
        <dbReference type="Proteomes" id="UP000051497"/>
    </source>
</evidence>
<evidence type="ECO:0000313" key="15">
    <source>
        <dbReference type="EMBL" id="MCS5711617.1"/>
    </source>
</evidence>
<proteinExistence type="inferred from homology"/>
<evidence type="ECO:0000256" key="12">
    <source>
        <dbReference type="SAM" id="Phobius"/>
    </source>
</evidence>
<keyword evidence="14" id="KW-0346">Stress response</keyword>